<dbReference type="OrthoDB" id="9811314at2"/>
<dbReference type="RefSeq" id="WP_129224184.1">
    <property type="nucleotide sequence ID" value="NZ_SDOZ01000002.1"/>
</dbReference>
<evidence type="ECO:0000313" key="4">
    <source>
        <dbReference type="Proteomes" id="UP000291269"/>
    </source>
</evidence>
<dbReference type="SUPFAM" id="SSF63411">
    <property type="entry name" value="LuxS/MPP-like metallohydrolase"/>
    <property type="match status" value="1"/>
</dbReference>
<dbReference type="PANTHER" id="PTHR11851:SF49">
    <property type="entry name" value="MITOCHONDRIAL-PROCESSING PEPTIDASE SUBUNIT ALPHA"/>
    <property type="match status" value="1"/>
</dbReference>
<dbReference type="EMBL" id="SDOZ01000002">
    <property type="protein sequence ID" value="RXZ61465.1"/>
    <property type="molecule type" value="Genomic_DNA"/>
</dbReference>
<gene>
    <name evidence="3" type="ORF">ESZ91_03475</name>
</gene>
<evidence type="ECO:0000313" key="3">
    <source>
        <dbReference type="EMBL" id="RXZ61465.1"/>
    </source>
</evidence>
<dbReference type="Gene3D" id="3.30.830.10">
    <property type="entry name" value="Metalloenzyme, LuxS/M16 peptidase-like"/>
    <property type="match status" value="1"/>
</dbReference>
<dbReference type="PANTHER" id="PTHR11851">
    <property type="entry name" value="METALLOPROTEASE"/>
    <property type="match status" value="1"/>
</dbReference>
<dbReference type="InterPro" id="IPR011249">
    <property type="entry name" value="Metalloenz_LuxS/M16"/>
</dbReference>
<dbReference type="InterPro" id="IPR050361">
    <property type="entry name" value="MPP/UQCRC_Complex"/>
</dbReference>
<accession>A0A4Q2KA89</accession>
<name>A0A4Q2KA89_9FIRM</name>
<dbReference type="Proteomes" id="UP000291269">
    <property type="component" value="Unassembled WGS sequence"/>
</dbReference>
<dbReference type="InterPro" id="IPR011765">
    <property type="entry name" value="Pept_M16_N"/>
</dbReference>
<dbReference type="GO" id="GO:0046872">
    <property type="term" value="F:metal ion binding"/>
    <property type="evidence" value="ECO:0007669"/>
    <property type="project" value="InterPro"/>
</dbReference>
<keyword evidence="4" id="KW-1185">Reference proteome</keyword>
<comment type="caution">
    <text evidence="3">The sequence shown here is derived from an EMBL/GenBank/DDBJ whole genome shotgun (WGS) entry which is preliminary data.</text>
</comment>
<feature type="domain" description="Peptidase M16 N-terminal" evidence="2">
    <location>
        <begin position="37"/>
        <end position="153"/>
    </location>
</feature>
<sequence>MTENSFRLSNGAAVLAAQNEGLHSVSLAVVLPFCAHETAGVYHFVEHLFFERAGELRAEEINRRMSECGSEILAYTAKNHMCFSFHCRREVFARQLSLLVSMLREKGHAAEDFDKVLPVIENEIFEYDFYDYAREDVLRELWYDARYRESVLGTPKALRSLTLETLQKARDGLFTDAMHIFLAGGFSETELSLVKEAFESFSLSPFSPLPPVSAPPRYLKDVEKVGRGRDLQMMFTYHVKDVSEEEIFLSPYLKNAVFYGMDAVFNEFMTAEGFPFYSVDADYAVLGGELIFYWLVHVKKRDVNAFKEVAQVFERSVLKAPLMSVVRPFLGDNLVFLYDNPERLVNRYTDLFEDSFRAVTLEESRRLAMELSDNRLYDVWKTFLLGEKKIFLIGKQ</sequence>
<dbReference type="Pfam" id="PF00675">
    <property type="entry name" value="Peptidase_M16"/>
    <property type="match status" value="1"/>
</dbReference>
<organism evidence="3 4">
    <name type="scientific">Candidatus Borkfalkia ceftriaxoniphila</name>
    <dbReference type="NCBI Taxonomy" id="2508949"/>
    <lineage>
        <taxon>Bacteria</taxon>
        <taxon>Bacillati</taxon>
        <taxon>Bacillota</taxon>
        <taxon>Clostridia</taxon>
        <taxon>Christensenellales</taxon>
        <taxon>Christensenellaceae</taxon>
        <taxon>Candidatus Borkfalkia</taxon>
    </lineage>
</organism>
<reference evidence="3 4" key="1">
    <citation type="journal article" date="2019" name="Gut">
        <title>Antibiotics-induced monodominance of a novel gut bacterial order.</title>
        <authorList>
            <person name="Hildebrand F."/>
            <person name="Moitinho-Silva L."/>
            <person name="Blasche S."/>
            <person name="Jahn M.T."/>
            <person name="Gossmann T.I."/>
            <person name="Heuerta-Cepas J."/>
            <person name="Hercog R."/>
            <person name="Luetge M."/>
            <person name="Bahram M."/>
            <person name="Pryszlak A."/>
            <person name="Alves R.J."/>
            <person name="Waszak S.M."/>
            <person name="Zhu A."/>
            <person name="Ye L."/>
            <person name="Costea P.I."/>
            <person name="Aalvink S."/>
            <person name="Belzer C."/>
            <person name="Forslund S.K."/>
            <person name="Sunagawa S."/>
            <person name="Hentschel U."/>
            <person name="Merten C."/>
            <person name="Patil K.R."/>
            <person name="Benes V."/>
            <person name="Bork P."/>
        </authorList>
    </citation>
    <scope>NUCLEOTIDE SEQUENCE [LARGE SCALE GENOMIC DNA]</scope>
    <source>
        <strain evidence="3 4">HDS1380</strain>
    </source>
</reference>
<comment type="similarity">
    <text evidence="1">Belongs to the peptidase M16 family.</text>
</comment>
<dbReference type="AlphaFoldDB" id="A0A4Q2KA89"/>
<proteinExistence type="inferred from homology"/>
<protein>
    <submittedName>
        <fullName evidence="3">Insulinase family protein</fullName>
    </submittedName>
</protein>
<evidence type="ECO:0000256" key="1">
    <source>
        <dbReference type="ARBA" id="ARBA00007261"/>
    </source>
</evidence>
<evidence type="ECO:0000259" key="2">
    <source>
        <dbReference type="Pfam" id="PF00675"/>
    </source>
</evidence>